<sequence>MNGAVTDVTNLVVTEAASTPGKQTGTFKVKAGLAQMTKGGIIMDVTTAEEARIAEEAGACAVMALERVPADIRRQGGVARMTDPKLIKEIIDAVTIPVMAKCRIGHFAEAQILESLGVDMVDESEVLTPADEENHVDKHAFTVPFVCGARDLGEALRRISEGAAMIRTKGEAGTGDVCEAVRHARTIQRQIRTAQALDHTELYSYAKDLRVPFDLLQKTAQLGRLPVVNFAAGGLVRIAVDVAEVLCMNGGVELQAVTSGSRVPLCAATPADVSLLMQLGVDGVFVGSGIFKSSDPTKRARAMAQAVTHFRNPKVLAELSEDLGEAMFGTPVNQQRRDVTSSQEKDKLWEATLARQKFQSTA</sequence>
<evidence type="ECO:0008006" key="9">
    <source>
        <dbReference type="Google" id="ProtNLM"/>
    </source>
</evidence>
<dbReference type="InterPro" id="IPR013785">
    <property type="entry name" value="Aldolase_TIM"/>
</dbReference>
<dbReference type="OrthoDB" id="1660966at2759"/>
<dbReference type="InterPro" id="IPR001852">
    <property type="entry name" value="PdxS/SNZ"/>
</dbReference>
<dbReference type="InterPro" id="IPR033755">
    <property type="entry name" value="PdxS/SNZ_N"/>
</dbReference>
<dbReference type="Gene3D" id="3.20.20.70">
    <property type="entry name" value="Aldolase class I"/>
    <property type="match status" value="2"/>
</dbReference>
<dbReference type="PANTHER" id="PTHR31829:SF0">
    <property type="entry name" value="PYRIDOXAL 5'-PHOSPHATE SYNTHASE SUBUNIT SNZ1-RELATED"/>
    <property type="match status" value="1"/>
</dbReference>
<dbReference type="GO" id="GO:0006520">
    <property type="term" value="P:amino acid metabolic process"/>
    <property type="evidence" value="ECO:0007669"/>
    <property type="project" value="TreeGrafter"/>
</dbReference>
<dbReference type="STRING" id="400727.A0A2T7PIE9"/>
<dbReference type="PANTHER" id="PTHR31829">
    <property type="entry name" value="PYRIDOXAL 5'-PHOSPHATE SYNTHASE SUBUNIT SNZ1-RELATED"/>
    <property type="match status" value="1"/>
</dbReference>
<dbReference type="Pfam" id="PF05690">
    <property type="entry name" value="ThiG"/>
    <property type="match status" value="1"/>
</dbReference>
<keyword evidence="2" id="KW-0456">Lyase</keyword>
<dbReference type="GO" id="GO:0016843">
    <property type="term" value="F:amine-lyase activity"/>
    <property type="evidence" value="ECO:0007669"/>
    <property type="project" value="TreeGrafter"/>
</dbReference>
<dbReference type="Proteomes" id="UP000245119">
    <property type="component" value="Linkage Group LG3"/>
</dbReference>
<evidence type="ECO:0000259" key="6">
    <source>
        <dbReference type="Pfam" id="PF05690"/>
    </source>
</evidence>
<reference evidence="7 8" key="1">
    <citation type="submission" date="2018-04" db="EMBL/GenBank/DDBJ databases">
        <title>The genome of golden apple snail Pomacea canaliculata provides insight into stress tolerance and invasive adaptation.</title>
        <authorList>
            <person name="Liu C."/>
            <person name="Liu B."/>
            <person name="Ren Y."/>
            <person name="Zhang Y."/>
            <person name="Wang H."/>
            <person name="Li S."/>
            <person name="Jiang F."/>
            <person name="Yin L."/>
            <person name="Zhang G."/>
            <person name="Qian W."/>
            <person name="Fan W."/>
        </authorList>
    </citation>
    <scope>NUCLEOTIDE SEQUENCE [LARGE SCALE GENOMIC DNA]</scope>
    <source>
        <strain evidence="7">SZHN2017</strain>
        <tissue evidence="7">Muscle</tissue>
    </source>
</reference>
<proteinExistence type="inferred from homology"/>
<dbReference type="InterPro" id="IPR033983">
    <property type="entry name" value="Thiazole_synthase_ThiG"/>
</dbReference>
<dbReference type="AlphaFoldDB" id="A0A2T7PIE9"/>
<keyword evidence="3" id="KW-0704">Schiff base</keyword>
<name>A0A2T7PIE9_POMCA</name>
<evidence type="ECO:0000256" key="3">
    <source>
        <dbReference type="ARBA" id="ARBA00023270"/>
    </source>
</evidence>
<dbReference type="GO" id="GO:0042823">
    <property type="term" value="P:pyridoxal phosphate biosynthetic process"/>
    <property type="evidence" value="ECO:0007669"/>
    <property type="project" value="InterPro"/>
</dbReference>
<feature type="domain" description="PdxS/SNZ N-terminal" evidence="5">
    <location>
        <begin position="27"/>
        <end position="232"/>
    </location>
</feature>
<dbReference type="GO" id="GO:0008615">
    <property type="term" value="P:pyridoxine biosynthetic process"/>
    <property type="evidence" value="ECO:0007669"/>
    <property type="project" value="TreeGrafter"/>
</dbReference>
<dbReference type="SUPFAM" id="SSF110399">
    <property type="entry name" value="ThiG-like"/>
    <property type="match status" value="1"/>
</dbReference>
<evidence type="ECO:0000259" key="5">
    <source>
        <dbReference type="Pfam" id="PF01680"/>
    </source>
</evidence>
<comment type="similarity">
    <text evidence="1 4">Belongs to the PdxS/SNZ family.</text>
</comment>
<evidence type="ECO:0000256" key="2">
    <source>
        <dbReference type="ARBA" id="ARBA00023239"/>
    </source>
</evidence>
<evidence type="ECO:0000256" key="4">
    <source>
        <dbReference type="PROSITE-ProRule" id="PRU00481"/>
    </source>
</evidence>
<evidence type="ECO:0000313" key="8">
    <source>
        <dbReference type="Proteomes" id="UP000245119"/>
    </source>
</evidence>
<feature type="domain" description="Thiazole synthase ThiG" evidence="6">
    <location>
        <begin position="268"/>
        <end position="309"/>
    </location>
</feature>
<evidence type="ECO:0000313" key="7">
    <source>
        <dbReference type="EMBL" id="PVD33189.1"/>
    </source>
</evidence>
<accession>A0A2T7PIE9</accession>
<comment type="caution">
    <text evidence="7">The sequence shown here is derived from an EMBL/GenBank/DDBJ whole genome shotgun (WGS) entry which is preliminary data.</text>
</comment>
<evidence type="ECO:0000256" key="1">
    <source>
        <dbReference type="ARBA" id="ARBA00007281"/>
    </source>
</evidence>
<keyword evidence="8" id="KW-1185">Reference proteome</keyword>
<dbReference type="PROSITE" id="PS51129">
    <property type="entry name" value="PDXS_SNZ_2"/>
    <property type="match status" value="1"/>
</dbReference>
<organism evidence="7 8">
    <name type="scientific">Pomacea canaliculata</name>
    <name type="common">Golden apple snail</name>
    <dbReference type="NCBI Taxonomy" id="400727"/>
    <lineage>
        <taxon>Eukaryota</taxon>
        <taxon>Metazoa</taxon>
        <taxon>Spiralia</taxon>
        <taxon>Lophotrochozoa</taxon>
        <taxon>Mollusca</taxon>
        <taxon>Gastropoda</taxon>
        <taxon>Caenogastropoda</taxon>
        <taxon>Architaenioglossa</taxon>
        <taxon>Ampullarioidea</taxon>
        <taxon>Ampullariidae</taxon>
        <taxon>Pomacea</taxon>
    </lineage>
</organism>
<gene>
    <name evidence="7" type="ORF">C0Q70_04440</name>
</gene>
<dbReference type="Pfam" id="PF01680">
    <property type="entry name" value="SOR_SNZ"/>
    <property type="match status" value="1"/>
</dbReference>
<protein>
    <recommendedName>
        <fullName evidence="9">PdxS/SNZ N-terminal domain-containing protein</fullName>
    </recommendedName>
</protein>
<dbReference type="EMBL" id="PZQS01000003">
    <property type="protein sequence ID" value="PVD33189.1"/>
    <property type="molecule type" value="Genomic_DNA"/>
</dbReference>